<keyword evidence="2 5" id="KW-0812">Transmembrane</keyword>
<evidence type="ECO:0000256" key="2">
    <source>
        <dbReference type="ARBA" id="ARBA00022692"/>
    </source>
</evidence>
<dbReference type="InterPro" id="IPR000537">
    <property type="entry name" value="UbiA_prenyltransferase"/>
</dbReference>
<feature type="transmembrane region" description="Helical" evidence="5">
    <location>
        <begin position="272"/>
        <end position="292"/>
    </location>
</feature>
<name>A0AAU3GV23_9ACTN</name>
<keyword evidence="4 5" id="KW-0472">Membrane</keyword>
<feature type="transmembrane region" description="Helical" evidence="5">
    <location>
        <begin position="46"/>
        <end position="66"/>
    </location>
</feature>
<proteinExistence type="predicted"/>
<sequence length="296" mass="30860">MATRVRQAVWDCFSEARPTVQLVFLLRYLAAAGLGSPGGFPHPSRMLVGAAGWFLATTAIYLFNGVADRPEDIRNGSTRPIAAGRLPTRTALTAAGLLAAAGVACSFAPGPVAGALVALYLLLGYAYSGPPFPLKSTYYTCTATGLAAGLATYLAGFVAGGHPLDEALLVFAGMMTLWMGGVGGVAKEFSDIEGDRSAGRSTWPIVLGMAGETRLLRLLALGVALTFWTFASLYSTSLLWCAATVLLGALAVVVTAGVLHASADRSERRRPYIAFMWTQHAAHLVLGISLVAGPPV</sequence>
<dbReference type="Gene3D" id="1.10.357.140">
    <property type="entry name" value="UbiA prenyltransferase"/>
    <property type="match status" value="1"/>
</dbReference>
<evidence type="ECO:0000313" key="6">
    <source>
        <dbReference type="EMBL" id="WTY97013.1"/>
    </source>
</evidence>
<evidence type="ECO:0000256" key="4">
    <source>
        <dbReference type="ARBA" id="ARBA00023136"/>
    </source>
</evidence>
<evidence type="ECO:0000256" key="1">
    <source>
        <dbReference type="ARBA" id="ARBA00004141"/>
    </source>
</evidence>
<accession>A0AAU3GV23</accession>
<protein>
    <submittedName>
        <fullName evidence="6">UbiA family prenyltransferase</fullName>
    </submittedName>
</protein>
<feature type="transmembrane region" description="Helical" evidence="5">
    <location>
        <begin position="139"/>
        <end position="161"/>
    </location>
</feature>
<feature type="transmembrane region" description="Helical" evidence="5">
    <location>
        <begin position="20"/>
        <end position="40"/>
    </location>
</feature>
<dbReference type="Pfam" id="PF01040">
    <property type="entry name" value="UbiA"/>
    <property type="match status" value="1"/>
</dbReference>
<dbReference type="GO" id="GO:0016020">
    <property type="term" value="C:membrane"/>
    <property type="evidence" value="ECO:0007669"/>
    <property type="project" value="UniProtKB-SubCell"/>
</dbReference>
<dbReference type="EMBL" id="CP109535">
    <property type="protein sequence ID" value="WTY97013.1"/>
    <property type="molecule type" value="Genomic_DNA"/>
</dbReference>
<feature type="transmembrane region" description="Helical" evidence="5">
    <location>
        <begin position="167"/>
        <end position="186"/>
    </location>
</feature>
<reference evidence="6" key="1">
    <citation type="submission" date="2022-10" db="EMBL/GenBank/DDBJ databases">
        <title>The complete genomes of actinobacterial strains from the NBC collection.</title>
        <authorList>
            <person name="Joergensen T.S."/>
            <person name="Alvarez Arevalo M."/>
            <person name="Sterndorff E.B."/>
            <person name="Faurdal D."/>
            <person name="Vuksanovic O."/>
            <person name="Mourched A.-S."/>
            <person name="Charusanti P."/>
            <person name="Shaw S."/>
            <person name="Blin K."/>
            <person name="Weber T."/>
        </authorList>
    </citation>
    <scope>NUCLEOTIDE SEQUENCE</scope>
    <source>
        <strain evidence="6">NBC_01401</strain>
    </source>
</reference>
<dbReference type="PANTHER" id="PTHR42723:SF1">
    <property type="entry name" value="CHLOROPHYLL SYNTHASE, CHLOROPLASTIC"/>
    <property type="match status" value="1"/>
</dbReference>
<evidence type="ECO:0000256" key="3">
    <source>
        <dbReference type="ARBA" id="ARBA00022989"/>
    </source>
</evidence>
<dbReference type="AlphaFoldDB" id="A0AAU3GV23"/>
<keyword evidence="3 5" id="KW-1133">Transmembrane helix</keyword>
<dbReference type="InterPro" id="IPR050475">
    <property type="entry name" value="Prenyltransferase_related"/>
</dbReference>
<organism evidence="6">
    <name type="scientific">Streptomyces sp. NBC_01401</name>
    <dbReference type="NCBI Taxonomy" id="2903854"/>
    <lineage>
        <taxon>Bacteria</taxon>
        <taxon>Bacillati</taxon>
        <taxon>Actinomycetota</taxon>
        <taxon>Actinomycetes</taxon>
        <taxon>Kitasatosporales</taxon>
        <taxon>Streptomycetaceae</taxon>
        <taxon>Streptomyces</taxon>
    </lineage>
</organism>
<dbReference type="CDD" id="cd13956">
    <property type="entry name" value="PT_UbiA"/>
    <property type="match status" value="1"/>
</dbReference>
<evidence type="ECO:0000256" key="5">
    <source>
        <dbReference type="SAM" id="Phobius"/>
    </source>
</evidence>
<comment type="subcellular location">
    <subcellularLocation>
        <location evidence="1">Membrane</location>
        <topology evidence="1">Multi-pass membrane protein</topology>
    </subcellularLocation>
</comment>
<dbReference type="GO" id="GO:0016765">
    <property type="term" value="F:transferase activity, transferring alkyl or aryl (other than methyl) groups"/>
    <property type="evidence" value="ECO:0007669"/>
    <property type="project" value="InterPro"/>
</dbReference>
<gene>
    <name evidence="6" type="ORF">OG626_19970</name>
</gene>
<dbReference type="InterPro" id="IPR044878">
    <property type="entry name" value="UbiA_sf"/>
</dbReference>
<feature type="transmembrane region" description="Helical" evidence="5">
    <location>
        <begin position="237"/>
        <end position="260"/>
    </location>
</feature>
<dbReference type="PANTHER" id="PTHR42723">
    <property type="entry name" value="CHLOROPHYLL SYNTHASE"/>
    <property type="match status" value="1"/>
</dbReference>